<evidence type="ECO:0008006" key="5">
    <source>
        <dbReference type="Google" id="ProtNLM"/>
    </source>
</evidence>
<evidence type="ECO:0000313" key="3">
    <source>
        <dbReference type="EMBL" id="WAR22890.1"/>
    </source>
</evidence>
<feature type="region of interest" description="Disordered" evidence="2">
    <location>
        <begin position="1"/>
        <end position="50"/>
    </location>
</feature>
<evidence type="ECO:0000256" key="1">
    <source>
        <dbReference type="SAM" id="Coils"/>
    </source>
</evidence>
<dbReference type="EMBL" id="CP111024">
    <property type="protein sequence ID" value="WAR22890.1"/>
    <property type="molecule type" value="Genomic_DNA"/>
</dbReference>
<proteinExistence type="predicted"/>
<accession>A0ABY7FLG2</accession>
<feature type="region of interest" description="Disordered" evidence="2">
    <location>
        <begin position="366"/>
        <end position="387"/>
    </location>
</feature>
<feature type="compositionally biased region" description="Polar residues" evidence="2">
    <location>
        <begin position="367"/>
        <end position="387"/>
    </location>
</feature>
<gene>
    <name evidence="3" type="ORF">MAR_036559</name>
</gene>
<feature type="coiled-coil region" evidence="1">
    <location>
        <begin position="58"/>
        <end position="85"/>
    </location>
</feature>
<reference evidence="3" key="1">
    <citation type="submission" date="2022-11" db="EMBL/GenBank/DDBJ databases">
        <title>Centuries of genome instability and evolution in soft-shell clam transmissible cancer (bioRxiv).</title>
        <authorList>
            <person name="Hart S.F.M."/>
            <person name="Yonemitsu M.A."/>
            <person name="Giersch R.M."/>
            <person name="Beal B.F."/>
            <person name="Arriagada G."/>
            <person name="Davis B.W."/>
            <person name="Ostrander E.A."/>
            <person name="Goff S.P."/>
            <person name="Metzger M.J."/>
        </authorList>
    </citation>
    <scope>NUCLEOTIDE SEQUENCE</scope>
    <source>
        <strain evidence="3">MELC-2E11</strain>
        <tissue evidence="3">Siphon/mantle</tissue>
    </source>
</reference>
<name>A0ABY7FLG2_MYAAR</name>
<evidence type="ECO:0000256" key="2">
    <source>
        <dbReference type="SAM" id="MobiDB-lite"/>
    </source>
</evidence>
<keyword evidence="4" id="KW-1185">Reference proteome</keyword>
<dbReference type="Proteomes" id="UP001164746">
    <property type="component" value="Chromosome 13"/>
</dbReference>
<protein>
    <recommendedName>
        <fullName evidence="5">Death domain-containing protein</fullName>
    </recommendedName>
</protein>
<feature type="compositionally biased region" description="Polar residues" evidence="2">
    <location>
        <begin position="35"/>
        <end position="45"/>
    </location>
</feature>
<keyword evidence="1" id="KW-0175">Coiled coil</keyword>
<organism evidence="3 4">
    <name type="scientific">Mya arenaria</name>
    <name type="common">Soft-shell clam</name>
    <dbReference type="NCBI Taxonomy" id="6604"/>
    <lineage>
        <taxon>Eukaryota</taxon>
        <taxon>Metazoa</taxon>
        <taxon>Spiralia</taxon>
        <taxon>Lophotrochozoa</taxon>
        <taxon>Mollusca</taxon>
        <taxon>Bivalvia</taxon>
        <taxon>Autobranchia</taxon>
        <taxon>Heteroconchia</taxon>
        <taxon>Euheterodonta</taxon>
        <taxon>Imparidentia</taxon>
        <taxon>Neoheterodontei</taxon>
        <taxon>Myida</taxon>
        <taxon>Myoidea</taxon>
        <taxon>Myidae</taxon>
        <taxon>Mya</taxon>
    </lineage>
</organism>
<sequence>MATLPRSYPTRELSRTPSHFHRDVEARRTMPASLPTRSTATSPTGSIKGKFFRLGSKKKDKKREIQQLSEENQGLKIKLEIADRINGELVERMIKLVKENPFKDFIEIHDGNVHIGDINNTYTTVEVEGVLEGVENLTDKLTAAVNENTAARSLAESKLRNAEGLCKDRSDEAVLKEGVKAFCGYMFSKKQKVTVPASVKLAVNRIIDKFDFTNFYEFASMLNVDPTSIDHEFVVEEADEMTKVCVNILCQWIKESRDSNGDKLYGLVNEYEQERYLEMKNDYKKGTLGRAKSRPRIHSKPDTSLSKCLEGGIDERSIIKKSADPDKPSQFMHFLESMRYQVATEHKLSDIRRLVEDIHGVVCGDTDSVSSPNGSITVPKSVFSDQQ</sequence>
<evidence type="ECO:0000313" key="4">
    <source>
        <dbReference type="Proteomes" id="UP001164746"/>
    </source>
</evidence>